<dbReference type="PIRSF" id="PIRSF000044">
    <property type="entry name" value="Cis_Diol_DH_RD"/>
    <property type="match status" value="1"/>
</dbReference>
<keyword evidence="21 27" id="KW-0830">Ubiquinone</keyword>
<name>A0A0C1E7S8_9BACT</name>
<keyword evidence="17 27" id="KW-0411">Iron-sulfur</keyword>
<dbReference type="InterPro" id="IPR012675">
    <property type="entry name" value="Beta-grasp_dom_sf"/>
</dbReference>
<keyword evidence="10" id="KW-0997">Cell inner membrane</keyword>
<keyword evidence="11 27" id="KW-0285">Flavoprotein</keyword>
<keyword evidence="19 27" id="KW-0915">Sodium</keyword>
<evidence type="ECO:0000256" key="9">
    <source>
        <dbReference type="ARBA" id="ARBA00022475"/>
    </source>
</evidence>
<comment type="function">
    <text evidence="2 27">NQR complex catalyzes the reduction of ubiquinone-1 to ubiquinol by two successive reactions, coupled with the transport of Na(+) ions from the cytoplasm to the periplasm. The first step is catalyzed by NqrF, which accepts electrons from NADH and reduces ubiquinone-1 to ubisemiquinone by a one-electron transfer pathway.</text>
</comment>
<dbReference type="GO" id="GO:0006814">
    <property type="term" value="P:sodium ion transport"/>
    <property type="evidence" value="ECO:0007669"/>
    <property type="project" value="UniProtKB-UniRule"/>
</dbReference>
<comment type="similarity">
    <text evidence="4 27">Belongs to the NqrF family.</text>
</comment>
<dbReference type="GO" id="GO:0016655">
    <property type="term" value="F:oxidoreductase activity, acting on NAD(P)H, quinone or similar compound as acceptor"/>
    <property type="evidence" value="ECO:0007669"/>
    <property type="project" value="InterPro"/>
</dbReference>
<evidence type="ECO:0000256" key="4">
    <source>
        <dbReference type="ARBA" id="ARBA00005570"/>
    </source>
</evidence>
<evidence type="ECO:0000256" key="22">
    <source>
        <dbReference type="ARBA" id="ARBA00023136"/>
    </source>
</evidence>
<dbReference type="InterPro" id="IPR017938">
    <property type="entry name" value="Riboflavin_synthase-like_b-brl"/>
</dbReference>
<dbReference type="Pfam" id="PF00175">
    <property type="entry name" value="NAD_binding_1"/>
    <property type="match status" value="1"/>
</dbReference>
<evidence type="ECO:0000256" key="5">
    <source>
        <dbReference type="ARBA" id="ARBA00011309"/>
    </source>
</evidence>
<keyword evidence="16 27" id="KW-0408">Iron</keyword>
<evidence type="ECO:0000256" key="25">
    <source>
        <dbReference type="ARBA" id="ARBA00030787"/>
    </source>
</evidence>
<dbReference type="AlphaFoldDB" id="A0A0C1E7S8"/>
<evidence type="ECO:0000256" key="12">
    <source>
        <dbReference type="ARBA" id="ARBA00022714"/>
    </source>
</evidence>
<keyword evidence="23 27" id="KW-0739">Sodium transport</keyword>
<comment type="caution">
    <text evidence="30">The sequence shown here is derived from an EMBL/GenBank/DDBJ whole genome shotgun (WGS) entry which is preliminary data.</text>
</comment>
<evidence type="ECO:0000256" key="26">
    <source>
        <dbReference type="ARBA" id="ARBA00048891"/>
    </source>
</evidence>
<dbReference type="Proteomes" id="UP000031307">
    <property type="component" value="Unassembled WGS sequence"/>
</dbReference>
<dbReference type="PROSITE" id="PS51384">
    <property type="entry name" value="FAD_FR"/>
    <property type="match status" value="1"/>
</dbReference>
<dbReference type="CDD" id="cd06188">
    <property type="entry name" value="NADH_quinone_reductase"/>
    <property type="match status" value="1"/>
</dbReference>
<evidence type="ECO:0000256" key="2">
    <source>
        <dbReference type="ARBA" id="ARBA00002972"/>
    </source>
</evidence>
<dbReference type="InterPro" id="IPR010205">
    <property type="entry name" value="NqrF"/>
</dbReference>
<dbReference type="InterPro" id="IPR036010">
    <property type="entry name" value="2Fe-2S_ferredoxin-like_sf"/>
</dbReference>
<dbReference type="EMBL" id="JSAM01000129">
    <property type="protein sequence ID" value="KIA76178.1"/>
    <property type="molecule type" value="Genomic_DNA"/>
</dbReference>
<evidence type="ECO:0000256" key="20">
    <source>
        <dbReference type="ARBA" id="ARBA00023065"/>
    </source>
</evidence>
<evidence type="ECO:0000256" key="8">
    <source>
        <dbReference type="ARBA" id="ARBA00022448"/>
    </source>
</evidence>
<evidence type="ECO:0000313" key="31">
    <source>
        <dbReference type="Proteomes" id="UP000031307"/>
    </source>
</evidence>
<evidence type="ECO:0000256" key="27">
    <source>
        <dbReference type="HAMAP-Rule" id="MF_00430"/>
    </source>
</evidence>
<evidence type="ECO:0000313" key="30">
    <source>
        <dbReference type="EMBL" id="KIA76178.1"/>
    </source>
</evidence>
<reference evidence="30 31" key="1">
    <citation type="journal article" date="2014" name="Mol. Biol. Evol.">
        <title>Massive expansion of Ubiquitination-related gene families within the Chlamydiae.</title>
        <authorList>
            <person name="Domman D."/>
            <person name="Collingro A."/>
            <person name="Lagkouvardos I."/>
            <person name="Gehre L."/>
            <person name="Weinmaier T."/>
            <person name="Rattei T."/>
            <person name="Subtil A."/>
            <person name="Horn M."/>
        </authorList>
    </citation>
    <scope>NUCLEOTIDE SEQUENCE [LARGE SCALE GENOMIC DNA]</scope>
    <source>
        <strain evidence="30 31">OEW1</strain>
    </source>
</reference>
<proteinExistence type="inferred from homology"/>
<dbReference type="PANTHER" id="PTHR43644">
    <property type="entry name" value="NA(+)-TRANSLOCATING NADH-QUINONE REDUCTASE SUBUNIT"/>
    <property type="match status" value="1"/>
</dbReference>
<dbReference type="PATRIC" id="fig|83552.4.peg.2753"/>
<dbReference type="InterPro" id="IPR017927">
    <property type="entry name" value="FAD-bd_FR_type"/>
</dbReference>
<evidence type="ECO:0000256" key="3">
    <source>
        <dbReference type="ARBA" id="ARBA00004533"/>
    </source>
</evidence>
<keyword evidence="30" id="KW-0560">Oxidoreductase</keyword>
<evidence type="ECO:0000256" key="7">
    <source>
        <dbReference type="ARBA" id="ARBA00019729"/>
    </source>
</evidence>
<dbReference type="GO" id="GO:0046872">
    <property type="term" value="F:metal ion binding"/>
    <property type="evidence" value="ECO:0007669"/>
    <property type="project" value="UniProtKB-KW"/>
</dbReference>
<comment type="catalytic activity">
    <reaction evidence="26 27">
        <text>a ubiquinone + n Na(+)(in) + NADH + H(+) = a ubiquinol + n Na(+)(out) + NAD(+)</text>
        <dbReference type="Rhea" id="RHEA:47748"/>
        <dbReference type="Rhea" id="RHEA-COMP:9565"/>
        <dbReference type="Rhea" id="RHEA-COMP:9566"/>
        <dbReference type="ChEBI" id="CHEBI:15378"/>
        <dbReference type="ChEBI" id="CHEBI:16389"/>
        <dbReference type="ChEBI" id="CHEBI:17976"/>
        <dbReference type="ChEBI" id="CHEBI:29101"/>
        <dbReference type="ChEBI" id="CHEBI:57540"/>
        <dbReference type="ChEBI" id="CHEBI:57945"/>
        <dbReference type="EC" id="7.2.1.1"/>
    </reaction>
</comment>
<keyword evidence="9 27" id="KW-1003">Cell membrane</keyword>
<evidence type="ECO:0000256" key="10">
    <source>
        <dbReference type="ARBA" id="ARBA00022519"/>
    </source>
</evidence>
<dbReference type="Gene3D" id="3.40.50.80">
    <property type="entry name" value="Nucleotide-binding domain of ferredoxin-NADP reductase (FNR) module"/>
    <property type="match status" value="1"/>
</dbReference>
<evidence type="ECO:0000256" key="18">
    <source>
        <dbReference type="ARBA" id="ARBA00023027"/>
    </source>
</evidence>
<feature type="transmembrane region" description="Helical" evidence="27">
    <location>
        <begin position="20"/>
        <end position="43"/>
    </location>
</feature>
<evidence type="ECO:0000256" key="6">
    <source>
        <dbReference type="ARBA" id="ARBA00013099"/>
    </source>
</evidence>
<evidence type="ECO:0000256" key="14">
    <source>
        <dbReference type="ARBA" id="ARBA00022827"/>
    </source>
</evidence>
<dbReference type="SUPFAM" id="SSF63380">
    <property type="entry name" value="Riboflavin synthase domain-like"/>
    <property type="match status" value="1"/>
</dbReference>
<evidence type="ECO:0000256" key="21">
    <source>
        <dbReference type="ARBA" id="ARBA00023075"/>
    </source>
</evidence>
<evidence type="ECO:0000256" key="11">
    <source>
        <dbReference type="ARBA" id="ARBA00022630"/>
    </source>
</evidence>
<keyword evidence="13 27" id="KW-0479">Metal-binding</keyword>
<keyword evidence="27" id="KW-0812">Transmembrane</keyword>
<keyword evidence="22 27" id="KW-0472">Membrane</keyword>
<dbReference type="Pfam" id="PF00111">
    <property type="entry name" value="Fer2"/>
    <property type="match status" value="1"/>
</dbReference>
<dbReference type="InterPro" id="IPR039261">
    <property type="entry name" value="FNR_nucleotide-bd"/>
</dbReference>
<dbReference type="InterPro" id="IPR001041">
    <property type="entry name" value="2Fe-2S_ferredoxin-type"/>
</dbReference>
<keyword evidence="15 27" id="KW-1278">Translocase</keyword>
<dbReference type="Gene3D" id="3.10.20.30">
    <property type="match status" value="1"/>
</dbReference>
<evidence type="ECO:0000256" key="23">
    <source>
        <dbReference type="ARBA" id="ARBA00023201"/>
    </source>
</evidence>
<evidence type="ECO:0000256" key="15">
    <source>
        <dbReference type="ARBA" id="ARBA00022967"/>
    </source>
</evidence>
<evidence type="ECO:0000259" key="28">
    <source>
        <dbReference type="PROSITE" id="PS51085"/>
    </source>
</evidence>
<keyword evidence="20 27" id="KW-0406">Ion transport</keyword>
<feature type="binding site" evidence="27">
    <location>
        <position position="89"/>
    </location>
    <ligand>
        <name>[2Fe-2S] cluster</name>
        <dbReference type="ChEBI" id="CHEBI:190135"/>
    </ligand>
</feature>
<dbReference type="HAMAP" id="MF_00430">
    <property type="entry name" value="NqrF"/>
    <property type="match status" value="1"/>
</dbReference>
<comment type="cofactor">
    <cofactor evidence="27">
        <name>[2Fe-2S] cluster</name>
        <dbReference type="ChEBI" id="CHEBI:190135"/>
    </cofactor>
    <text evidence="27">Binds 1 [2Fe-2S] cluster.</text>
</comment>
<dbReference type="PROSITE" id="PS51085">
    <property type="entry name" value="2FE2S_FER_2"/>
    <property type="match status" value="1"/>
</dbReference>
<evidence type="ECO:0000256" key="19">
    <source>
        <dbReference type="ARBA" id="ARBA00023053"/>
    </source>
</evidence>
<dbReference type="NCBIfam" id="TIGR01941">
    <property type="entry name" value="nqrF"/>
    <property type="match status" value="1"/>
</dbReference>
<feature type="binding site" evidence="27">
    <location>
        <position position="95"/>
    </location>
    <ligand>
        <name>[2Fe-2S] cluster</name>
        <dbReference type="ChEBI" id="CHEBI:190135"/>
    </ligand>
</feature>
<keyword evidence="27" id="KW-1133">Transmembrane helix</keyword>
<dbReference type="RefSeq" id="WP_006342359.1">
    <property type="nucleotide sequence ID" value="NZ_JASBUT010000050.1"/>
</dbReference>
<dbReference type="GO" id="GO:0009055">
    <property type="term" value="F:electron transfer activity"/>
    <property type="evidence" value="ECO:0007669"/>
    <property type="project" value="UniProtKB-UniRule"/>
</dbReference>
<dbReference type="CDD" id="cd00207">
    <property type="entry name" value="fer2"/>
    <property type="match status" value="1"/>
</dbReference>
<comment type="cofactor">
    <cofactor evidence="1 27">
        <name>FAD</name>
        <dbReference type="ChEBI" id="CHEBI:57692"/>
    </cofactor>
</comment>
<feature type="domain" description="FAD-binding FR-type" evidence="29">
    <location>
        <begin position="149"/>
        <end position="301"/>
    </location>
</feature>
<evidence type="ECO:0000256" key="1">
    <source>
        <dbReference type="ARBA" id="ARBA00001974"/>
    </source>
</evidence>
<evidence type="ECO:0000256" key="16">
    <source>
        <dbReference type="ARBA" id="ARBA00023004"/>
    </source>
</evidence>
<comment type="subunit">
    <text evidence="5 27">Composed of six subunits; NqrA, NqrB, NqrC, NqrD, NqrE and NqrF.</text>
</comment>
<dbReference type="EC" id="7.2.1.1" evidence="6 27"/>
<dbReference type="Gene3D" id="2.40.30.10">
    <property type="entry name" value="Translation factors"/>
    <property type="match status" value="1"/>
</dbReference>
<gene>
    <name evidence="27 30" type="primary">nqrF</name>
    <name evidence="30" type="ORF">DB43_AS00480</name>
</gene>
<keyword evidence="18 27" id="KW-0520">NAD</keyword>
<feature type="binding site" evidence="27">
    <location>
        <position position="98"/>
    </location>
    <ligand>
        <name>[2Fe-2S] cluster</name>
        <dbReference type="ChEBI" id="CHEBI:190135"/>
    </ligand>
</feature>
<protein>
    <recommendedName>
        <fullName evidence="7 27">Na(+)-translocating NADH-quinone reductase subunit F</fullName>
        <shortName evidence="27">Na(+)-NQR subunit F</shortName>
        <shortName evidence="27">Na(+)-translocating NQR subunit F</shortName>
        <ecNumber evidence="6 27">7.2.1.1</ecNumber>
    </recommendedName>
    <alternativeName>
        <fullName evidence="25 27">NQR complex subunit F</fullName>
    </alternativeName>
    <alternativeName>
        <fullName evidence="24 27">NQR-1 subunit F</fullName>
    </alternativeName>
</protein>
<keyword evidence="14 27" id="KW-0274">FAD</keyword>
<evidence type="ECO:0000256" key="13">
    <source>
        <dbReference type="ARBA" id="ARBA00022723"/>
    </source>
</evidence>
<dbReference type="SUPFAM" id="SSF54292">
    <property type="entry name" value="2Fe-2S ferredoxin-like"/>
    <property type="match status" value="1"/>
</dbReference>
<accession>A0A0C1E7S8</accession>
<comment type="subcellular location">
    <subcellularLocation>
        <location evidence="3">Cell inner membrane</location>
    </subcellularLocation>
    <subcellularLocation>
        <location evidence="27">Cell membrane</location>
        <topology evidence="27">Single-pass membrane protein</topology>
    </subcellularLocation>
</comment>
<organism evidence="30 31">
    <name type="scientific">Parachlamydia acanthamoebae</name>
    <dbReference type="NCBI Taxonomy" id="83552"/>
    <lineage>
        <taxon>Bacteria</taxon>
        <taxon>Pseudomonadati</taxon>
        <taxon>Chlamydiota</taxon>
        <taxon>Chlamydiia</taxon>
        <taxon>Parachlamydiales</taxon>
        <taxon>Parachlamydiaceae</taxon>
        <taxon>Parachlamydia</taxon>
    </lineage>
</organism>
<dbReference type="PANTHER" id="PTHR43644:SF1">
    <property type="entry name" value="NAD(P)H-FLAVIN REDUCTASE"/>
    <property type="match status" value="1"/>
</dbReference>
<dbReference type="GO" id="GO:0051537">
    <property type="term" value="F:2 iron, 2 sulfur cluster binding"/>
    <property type="evidence" value="ECO:0007669"/>
    <property type="project" value="UniProtKB-KW"/>
</dbReference>
<dbReference type="GO" id="GO:0005886">
    <property type="term" value="C:plasma membrane"/>
    <property type="evidence" value="ECO:0007669"/>
    <property type="project" value="UniProtKB-SubCell"/>
</dbReference>
<keyword evidence="8 27" id="KW-0813">Transport</keyword>
<dbReference type="OMA" id="YWYGGRS"/>
<feature type="domain" description="2Fe-2S ferredoxin-type" evidence="28">
    <location>
        <begin position="54"/>
        <end position="146"/>
    </location>
</feature>
<evidence type="ECO:0000256" key="24">
    <source>
        <dbReference type="ARBA" id="ARBA00030032"/>
    </source>
</evidence>
<keyword evidence="12 27" id="KW-0001">2Fe-2S</keyword>
<sequence>MFNLSHLSLTLLANFFGIDPILSLYAIAAFVLIGVGLTSLILFTKAKFVNSEECEIKVNSDPKLTKQVLGGSTLLQALSSNGIPVPSPCGGKATCKQCRVRIVEGADEPLETDRGTFNKKELKEGWRLSCQAKVKHDLHILVDEHSLAVKEWKATVVSNKNVATFIKELIVEIPEGEEVPYQSGGYLQFHVPPFKTNTADWKSTMDPMFYADWEKFGLFDKTIDFSHLPTGSNEIIRAYSMASYPAEGRKLMFNIRIATPPFVGGKISDSIPWGICSAYTFSLKPGDNVRLSGPYGESFMINDNRELIFLIGGAGSSFGRSHILHLFNTEHTQRQVSMWYGARSIKENIYQKEYEELAQKYPNFTYNLVLSEPLPEDLSAGWPKDDPIKTNYLFKAFELGQLSKMESPEECLFYVCGPPMHNISVLKLLDDYGVPRKSIILDDFGS</sequence>
<dbReference type="InterPro" id="IPR001433">
    <property type="entry name" value="OxRdtase_FAD/NAD-bd"/>
</dbReference>
<evidence type="ECO:0000259" key="29">
    <source>
        <dbReference type="PROSITE" id="PS51384"/>
    </source>
</evidence>
<dbReference type="SUPFAM" id="SSF52343">
    <property type="entry name" value="Ferredoxin reductase-like, C-terminal NADP-linked domain"/>
    <property type="match status" value="1"/>
</dbReference>
<evidence type="ECO:0000256" key="17">
    <source>
        <dbReference type="ARBA" id="ARBA00023014"/>
    </source>
</evidence>
<feature type="binding site" evidence="27">
    <location>
        <position position="130"/>
    </location>
    <ligand>
        <name>[2Fe-2S] cluster</name>
        <dbReference type="ChEBI" id="CHEBI:190135"/>
    </ligand>
</feature>